<reference evidence="5 6" key="1">
    <citation type="journal article" date="2015" name="Genome Announc.">
        <title>Genome Assemblies of Three Soil-Associated Devosia species: D. insulae, D. limi, and D. soli.</title>
        <authorList>
            <person name="Hassan Y.I."/>
            <person name="Lepp D."/>
            <person name="Zhou T."/>
        </authorList>
    </citation>
    <scope>NUCLEOTIDE SEQUENCE [LARGE SCALE GENOMIC DNA]</scope>
    <source>
        <strain evidence="5 6">DS-56</strain>
    </source>
</reference>
<evidence type="ECO:0000256" key="3">
    <source>
        <dbReference type="PIRSR" id="PIRSR001434-2"/>
    </source>
</evidence>
<evidence type="ECO:0000256" key="4">
    <source>
        <dbReference type="RuleBase" id="RU362118"/>
    </source>
</evidence>
<comment type="cofactor">
    <cofactor evidence="1 4">
        <name>pyridoxal 5'-phosphate</name>
        <dbReference type="ChEBI" id="CHEBI:597326"/>
    </cofactor>
</comment>
<dbReference type="GO" id="GO:0005737">
    <property type="term" value="C:cytoplasm"/>
    <property type="evidence" value="ECO:0007669"/>
    <property type="project" value="TreeGrafter"/>
</dbReference>
<accession>A0A1E5XXJ5</accession>
<organism evidence="5 6">
    <name type="scientific">Devosia insulae DS-56</name>
    <dbReference type="NCBI Taxonomy" id="1116389"/>
    <lineage>
        <taxon>Bacteria</taxon>
        <taxon>Pseudomonadati</taxon>
        <taxon>Pseudomonadota</taxon>
        <taxon>Alphaproteobacteria</taxon>
        <taxon>Hyphomicrobiales</taxon>
        <taxon>Devosiaceae</taxon>
        <taxon>Devosia</taxon>
    </lineage>
</organism>
<keyword evidence="6" id="KW-1185">Reference proteome</keyword>
<protein>
    <submittedName>
        <fullName evidence="5">Cystathionine gamma-synthase</fullName>
    </submittedName>
</protein>
<evidence type="ECO:0000313" key="5">
    <source>
        <dbReference type="EMBL" id="OEO33279.1"/>
    </source>
</evidence>
<gene>
    <name evidence="5" type="ORF">VW23_007390</name>
</gene>
<comment type="similarity">
    <text evidence="4">Belongs to the trans-sulfuration enzymes family.</text>
</comment>
<dbReference type="CDD" id="cd00614">
    <property type="entry name" value="CGS_like"/>
    <property type="match status" value="1"/>
</dbReference>
<dbReference type="InterPro" id="IPR000277">
    <property type="entry name" value="Cys/Met-Metab_PyrdxlP-dep_enz"/>
</dbReference>
<sequence>MTNHLNTLALHGGDGARVVGEPLAPAPVLSTTYFTHPDAVGFSASDLQADAPHFYTRWSNPTLELLEKRLALLEGGEAALSFGSGMAAITGLFSGLLKAGDHLVLSDVCYAGVAEYARHALPRQGIEVSFADSANPDNVAAALRPNTRLVHIETPANPILKLTDIAAVAAIAHAGGVKLSVDSTIATPVGTNPIALGADYVCHSLTKYLCGHGDALGGAVIGRADNIAALRKDVLIHHGAVLSPFSAYLILRGIETLGLRMDKHQANARAVAEWLERHPKVRRVLWPGLASHEQAVLARRQMRNFSGLLSFSVNSDSAGVARQLAERLKLVSYAVSLGKTKSLCFYIPTEDILRSSFALADERTYRASAGDGVFRVSVGIEDADAIIADFEQALK</sequence>
<evidence type="ECO:0000256" key="2">
    <source>
        <dbReference type="ARBA" id="ARBA00022898"/>
    </source>
</evidence>
<comment type="caution">
    <text evidence="5">The sequence shown here is derived from an EMBL/GenBank/DDBJ whole genome shotgun (WGS) entry which is preliminary data.</text>
</comment>
<dbReference type="OrthoDB" id="9805807at2"/>
<evidence type="ECO:0000313" key="6">
    <source>
        <dbReference type="Proteomes" id="UP000095463"/>
    </source>
</evidence>
<evidence type="ECO:0000256" key="1">
    <source>
        <dbReference type="ARBA" id="ARBA00001933"/>
    </source>
</evidence>
<dbReference type="GO" id="GO:0016846">
    <property type="term" value="F:carbon-sulfur lyase activity"/>
    <property type="evidence" value="ECO:0007669"/>
    <property type="project" value="TreeGrafter"/>
</dbReference>
<dbReference type="PANTHER" id="PTHR11808">
    <property type="entry name" value="TRANS-SULFURATION ENZYME FAMILY MEMBER"/>
    <property type="match status" value="1"/>
</dbReference>
<dbReference type="EMBL" id="LAJE02000004">
    <property type="protein sequence ID" value="OEO33279.1"/>
    <property type="molecule type" value="Genomic_DNA"/>
</dbReference>
<dbReference type="Gene3D" id="3.90.1150.10">
    <property type="entry name" value="Aspartate Aminotransferase, domain 1"/>
    <property type="match status" value="1"/>
</dbReference>
<dbReference type="PROSITE" id="PS00868">
    <property type="entry name" value="CYS_MET_METAB_PP"/>
    <property type="match status" value="1"/>
</dbReference>
<dbReference type="GO" id="GO:0019346">
    <property type="term" value="P:transsulfuration"/>
    <property type="evidence" value="ECO:0007669"/>
    <property type="project" value="InterPro"/>
</dbReference>
<dbReference type="InterPro" id="IPR015422">
    <property type="entry name" value="PyrdxlP-dep_Trfase_small"/>
</dbReference>
<dbReference type="Gene3D" id="3.40.640.10">
    <property type="entry name" value="Type I PLP-dependent aspartate aminotransferase-like (Major domain)"/>
    <property type="match status" value="1"/>
</dbReference>
<dbReference type="Pfam" id="PF01053">
    <property type="entry name" value="Cys_Met_Meta_PP"/>
    <property type="match status" value="1"/>
</dbReference>
<dbReference type="Proteomes" id="UP000095463">
    <property type="component" value="Unassembled WGS sequence"/>
</dbReference>
<keyword evidence="2 3" id="KW-0663">Pyridoxal phosphate</keyword>
<dbReference type="FunFam" id="3.40.640.10:FF:000046">
    <property type="entry name" value="Cystathionine gamma-lyase"/>
    <property type="match status" value="1"/>
</dbReference>
<proteinExistence type="inferred from homology"/>
<dbReference type="PIRSF" id="PIRSF001434">
    <property type="entry name" value="CGS"/>
    <property type="match status" value="1"/>
</dbReference>
<name>A0A1E5XXJ5_9HYPH</name>
<dbReference type="RefSeq" id="WP_069907589.1">
    <property type="nucleotide sequence ID" value="NZ_LAJE02000004.1"/>
</dbReference>
<dbReference type="PANTHER" id="PTHR11808:SF80">
    <property type="entry name" value="CYSTATHIONINE GAMMA-LYASE"/>
    <property type="match status" value="1"/>
</dbReference>
<dbReference type="InterPro" id="IPR015424">
    <property type="entry name" value="PyrdxlP-dep_Trfase"/>
</dbReference>
<dbReference type="InterPro" id="IPR054542">
    <property type="entry name" value="Cys_met_metab_PP"/>
</dbReference>
<feature type="modified residue" description="N6-(pyridoxal phosphate)lysine" evidence="3">
    <location>
        <position position="207"/>
    </location>
</feature>
<dbReference type="SUPFAM" id="SSF53383">
    <property type="entry name" value="PLP-dependent transferases"/>
    <property type="match status" value="1"/>
</dbReference>
<dbReference type="AlphaFoldDB" id="A0A1E5XXJ5"/>
<dbReference type="InterPro" id="IPR015421">
    <property type="entry name" value="PyrdxlP-dep_Trfase_major"/>
</dbReference>
<dbReference type="GO" id="GO:0030170">
    <property type="term" value="F:pyridoxal phosphate binding"/>
    <property type="evidence" value="ECO:0007669"/>
    <property type="project" value="InterPro"/>
</dbReference>